<dbReference type="GO" id="GO:0016491">
    <property type="term" value="F:oxidoreductase activity"/>
    <property type="evidence" value="ECO:0007669"/>
    <property type="project" value="TreeGrafter"/>
</dbReference>
<evidence type="ECO:0000313" key="2">
    <source>
        <dbReference type="EMBL" id="KAK8120626.1"/>
    </source>
</evidence>
<dbReference type="Gene3D" id="3.40.50.720">
    <property type="entry name" value="NAD(P)-binding Rossmann-like Domain"/>
    <property type="match status" value="2"/>
</dbReference>
<accession>A0AAW0R056</accession>
<dbReference type="AlphaFoldDB" id="A0AAW0R056"/>
<dbReference type="InterPro" id="IPR036291">
    <property type="entry name" value="NAD(P)-bd_dom_sf"/>
</dbReference>
<dbReference type="GO" id="GO:0005737">
    <property type="term" value="C:cytoplasm"/>
    <property type="evidence" value="ECO:0007669"/>
    <property type="project" value="TreeGrafter"/>
</dbReference>
<reference evidence="2 3" key="1">
    <citation type="submission" date="2023-01" db="EMBL/GenBank/DDBJ databases">
        <title>Analysis of 21 Apiospora genomes using comparative genomics revels a genus with tremendous synthesis potential of carbohydrate active enzymes and secondary metabolites.</title>
        <authorList>
            <person name="Sorensen T."/>
        </authorList>
    </citation>
    <scope>NUCLEOTIDE SEQUENCE [LARGE SCALE GENOMIC DNA]</scope>
    <source>
        <strain evidence="2 3">CBS 117206</strain>
    </source>
</reference>
<sequence>MDGPPDNPRICAIAKRISPLPPEIIAPIIADQQLHRVLELSLAPTAGPRLLWAIKNSLQWKWLFVREDGVNQIEEFRKLFQAANFLSWIWCRQVAMQIPSMARRYHLDVDSRSKATSLEQLQQDFLSVFLNILPLPGDTRWRLKGLRDILTRIESSETPENVQMPSLEECMRSKESMVELTSAVIDHKWTAQQAQNFLPYLKKTEHASPHCYTELDWLEALLRCVSWVKSEAPELVQECLKVPADKSGNGPETPGTRKNIQAPVPDSLLEYEQLLTQEDYEAYIAGESAEVIAQQLRLDSSLGSGHLNQLPSLLALYLPRIPTERARDIAACLLPGADRTVREVMYQDMVKKAVTAIRRSPDRVSLQESMGLTLSPVIDASAADLSAEGTWGCCATTSLPNRHGPAVPCVIATFAKWSSNAVTRYSRVYLDGKVALVTGGRINLGFHTALRLLRCGAAVIVSTRYPEDAITRYNHESDSSVWRERLKIIGADFRAASDAFQLVEQTLADIPYEDVISAHSVNTVSGAPHQPGPGAYIVNVSSREGIFERSPKSASKNGKHVHTNMSKAGLNMITETEAYTAWRLSRVAMNTVDPGYMSAAPECEQSHGGERPIGWEDGAGRVLWPIAIGEKSRTDQRSEPIWGRFLKHYGATRVDVRLGRG</sequence>
<dbReference type="EMBL" id="JAQQWP010000004">
    <property type="protein sequence ID" value="KAK8120626.1"/>
    <property type="molecule type" value="Genomic_DNA"/>
</dbReference>
<evidence type="ECO:0000313" key="3">
    <source>
        <dbReference type="Proteomes" id="UP001392437"/>
    </source>
</evidence>
<dbReference type="PANTHER" id="PTHR43544:SF2">
    <property type="entry name" value="OXIDOREDUCTASE"/>
    <property type="match status" value="1"/>
</dbReference>
<evidence type="ECO:0000256" key="1">
    <source>
        <dbReference type="ARBA" id="ARBA00006484"/>
    </source>
</evidence>
<comment type="caution">
    <text evidence="2">The sequence shown here is derived from an EMBL/GenBank/DDBJ whole genome shotgun (WGS) entry which is preliminary data.</text>
</comment>
<organism evidence="2 3">
    <name type="scientific">Apiospora kogelbergensis</name>
    <dbReference type="NCBI Taxonomy" id="1337665"/>
    <lineage>
        <taxon>Eukaryota</taxon>
        <taxon>Fungi</taxon>
        <taxon>Dikarya</taxon>
        <taxon>Ascomycota</taxon>
        <taxon>Pezizomycotina</taxon>
        <taxon>Sordariomycetes</taxon>
        <taxon>Xylariomycetidae</taxon>
        <taxon>Amphisphaeriales</taxon>
        <taxon>Apiosporaceae</taxon>
        <taxon>Apiospora</taxon>
    </lineage>
</organism>
<dbReference type="InterPro" id="IPR051468">
    <property type="entry name" value="Fungal_SecMetab_SDRs"/>
</dbReference>
<proteinExistence type="inferred from homology"/>
<name>A0AAW0R056_9PEZI</name>
<evidence type="ECO:0008006" key="4">
    <source>
        <dbReference type="Google" id="ProtNLM"/>
    </source>
</evidence>
<dbReference type="Proteomes" id="UP001392437">
    <property type="component" value="Unassembled WGS sequence"/>
</dbReference>
<gene>
    <name evidence="2" type="ORF">PG999_004746</name>
</gene>
<protein>
    <recommendedName>
        <fullName evidence="4">NAD(P)-binding protein</fullName>
    </recommendedName>
</protein>
<comment type="similarity">
    <text evidence="1">Belongs to the short-chain dehydrogenases/reductases (SDR) family.</text>
</comment>
<dbReference type="SUPFAM" id="SSF51735">
    <property type="entry name" value="NAD(P)-binding Rossmann-fold domains"/>
    <property type="match status" value="1"/>
</dbReference>
<dbReference type="PANTHER" id="PTHR43544">
    <property type="entry name" value="SHORT-CHAIN DEHYDROGENASE/REDUCTASE"/>
    <property type="match status" value="1"/>
</dbReference>
<keyword evidence="3" id="KW-1185">Reference proteome</keyword>